<evidence type="ECO:0008006" key="3">
    <source>
        <dbReference type="Google" id="ProtNLM"/>
    </source>
</evidence>
<dbReference type="InterPro" id="IPR036736">
    <property type="entry name" value="ACP-like_sf"/>
</dbReference>
<reference evidence="1 2" key="1">
    <citation type="submission" date="2015-09" db="EMBL/GenBank/DDBJ databases">
        <title>Genome announcement of multiple Pseudomonas syringae strains.</title>
        <authorList>
            <person name="Thakur S."/>
            <person name="Wang P.W."/>
            <person name="Gong Y."/>
            <person name="Weir B.S."/>
            <person name="Guttman D.S."/>
        </authorList>
    </citation>
    <scope>NUCLEOTIDE SEQUENCE [LARGE SCALE GENOMIC DNA]</scope>
    <source>
        <strain evidence="1 2">ICMP4303</strain>
    </source>
</reference>
<dbReference type="PATRIC" id="fig|251702.3.peg.4684"/>
<sequence length="115" mass="12564">MIFSVIRPVIRASAYLLWLGSIIANYQVQALPAQTVIQQLVVSGSRAMEDKVLRLIEEAMEADEGSLSKGQNLDWDSIAVVTFMSLADEHLGKSLSANRLNACKSVDDVISLVTE</sequence>
<dbReference type="Proteomes" id="UP000050425">
    <property type="component" value="Unassembled WGS sequence"/>
</dbReference>
<dbReference type="AlphaFoldDB" id="A0A0P9J5V0"/>
<dbReference type="Gene3D" id="1.10.1200.10">
    <property type="entry name" value="ACP-like"/>
    <property type="match status" value="1"/>
</dbReference>
<accession>A0A0P9J5V0</accession>
<comment type="caution">
    <text evidence="1">The sequence shown here is derived from an EMBL/GenBank/DDBJ whole genome shotgun (WGS) entry which is preliminary data.</text>
</comment>
<evidence type="ECO:0000313" key="1">
    <source>
        <dbReference type="EMBL" id="KPW45209.1"/>
    </source>
</evidence>
<gene>
    <name evidence="1" type="ORF">ALO88_03559</name>
</gene>
<evidence type="ECO:0000313" key="2">
    <source>
        <dbReference type="Proteomes" id="UP000050425"/>
    </source>
</evidence>
<proteinExistence type="predicted"/>
<dbReference type="EMBL" id="LJPT01000147">
    <property type="protein sequence ID" value="KPW45209.1"/>
    <property type="molecule type" value="Genomic_DNA"/>
</dbReference>
<organism evidence="1 2">
    <name type="scientific">Pseudomonas syringae pv. antirrhini</name>
    <dbReference type="NCBI Taxonomy" id="251702"/>
    <lineage>
        <taxon>Bacteria</taxon>
        <taxon>Pseudomonadati</taxon>
        <taxon>Pseudomonadota</taxon>
        <taxon>Gammaproteobacteria</taxon>
        <taxon>Pseudomonadales</taxon>
        <taxon>Pseudomonadaceae</taxon>
        <taxon>Pseudomonas</taxon>
    </lineage>
</organism>
<name>A0A0P9J5V0_9PSED</name>
<protein>
    <recommendedName>
        <fullName evidence="3">Carrier domain-containing protein</fullName>
    </recommendedName>
</protein>
<dbReference type="SUPFAM" id="SSF47336">
    <property type="entry name" value="ACP-like"/>
    <property type="match status" value="1"/>
</dbReference>